<sequence>MKITRDAIARTALTLLDEVGLDGLTMRLIAKELNVQAPALYWHIKNKQELLDAMATIITVEATESLTLDTLPKCPTKPFWEHWLHSWAQTLRTTLLNHRDGARVVAGTNVTHPAVTTLLETTLRILEEAGFPPKPAAQAVPLVLHYTIGHTIEEQARQGHTYPEGQNPYTTPHPPTSINPTRHPRTTT</sequence>
<dbReference type="Gene3D" id="1.10.357.10">
    <property type="entry name" value="Tetracycline Repressor, domain 2"/>
    <property type="match status" value="1"/>
</dbReference>
<dbReference type="PANTHER" id="PTHR30055">
    <property type="entry name" value="HTH-TYPE TRANSCRIPTIONAL REGULATOR RUTR"/>
    <property type="match status" value="1"/>
</dbReference>
<evidence type="ECO:0000256" key="6">
    <source>
        <dbReference type="SAM" id="MobiDB-lite"/>
    </source>
</evidence>
<dbReference type="InterPro" id="IPR050109">
    <property type="entry name" value="HTH-type_TetR-like_transc_reg"/>
</dbReference>
<feature type="domain" description="HTH tetR-type" evidence="7">
    <location>
        <begin position="2"/>
        <end position="62"/>
    </location>
</feature>
<dbReference type="RefSeq" id="WP_380763859.1">
    <property type="nucleotide sequence ID" value="NZ_JBHSRF010000155.1"/>
</dbReference>
<feature type="region of interest" description="Disordered" evidence="6">
    <location>
        <begin position="160"/>
        <end position="188"/>
    </location>
</feature>
<proteinExistence type="predicted"/>
<dbReference type="InterPro" id="IPR004111">
    <property type="entry name" value="Repressor_TetR_C"/>
</dbReference>
<dbReference type="InterPro" id="IPR001647">
    <property type="entry name" value="HTH_TetR"/>
</dbReference>
<dbReference type="Proteomes" id="UP001596137">
    <property type="component" value="Unassembled WGS sequence"/>
</dbReference>
<keyword evidence="3 5" id="KW-0238">DNA-binding</keyword>
<gene>
    <name evidence="8" type="ORF">ACFP1K_40630</name>
</gene>
<dbReference type="InterPro" id="IPR036271">
    <property type="entry name" value="Tet_transcr_reg_TetR-rel_C_sf"/>
</dbReference>
<evidence type="ECO:0000313" key="8">
    <source>
        <dbReference type="EMBL" id="MFC6087526.1"/>
    </source>
</evidence>
<keyword evidence="4" id="KW-0804">Transcription</keyword>
<evidence type="ECO:0000256" key="4">
    <source>
        <dbReference type="ARBA" id="ARBA00023163"/>
    </source>
</evidence>
<dbReference type="Pfam" id="PF02909">
    <property type="entry name" value="TetR_C_1"/>
    <property type="match status" value="1"/>
</dbReference>
<dbReference type="Gene3D" id="1.10.10.60">
    <property type="entry name" value="Homeodomain-like"/>
    <property type="match status" value="1"/>
</dbReference>
<dbReference type="InterPro" id="IPR003012">
    <property type="entry name" value="Tet_transcr_reg_TetR"/>
</dbReference>
<evidence type="ECO:0000313" key="9">
    <source>
        <dbReference type="Proteomes" id="UP001596137"/>
    </source>
</evidence>
<evidence type="ECO:0000259" key="7">
    <source>
        <dbReference type="PROSITE" id="PS50977"/>
    </source>
</evidence>
<protein>
    <submittedName>
        <fullName evidence="8">TetR/AcrR family transcriptional regulator C-terminal domain-containing protein</fullName>
    </submittedName>
</protein>
<dbReference type="Pfam" id="PF00440">
    <property type="entry name" value="TetR_N"/>
    <property type="match status" value="1"/>
</dbReference>
<accession>A0ABW1NW76</accession>
<comment type="caution">
    <text evidence="8">The sequence shown here is derived from an EMBL/GenBank/DDBJ whole genome shotgun (WGS) entry which is preliminary data.</text>
</comment>
<dbReference type="PROSITE" id="PS50977">
    <property type="entry name" value="HTH_TETR_2"/>
    <property type="match status" value="1"/>
</dbReference>
<reference evidence="9" key="1">
    <citation type="journal article" date="2019" name="Int. J. Syst. Evol. Microbiol.">
        <title>The Global Catalogue of Microorganisms (GCM) 10K type strain sequencing project: providing services to taxonomists for standard genome sequencing and annotation.</title>
        <authorList>
            <consortium name="The Broad Institute Genomics Platform"/>
            <consortium name="The Broad Institute Genome Sequencing Center for Infectious Disease"/>
            <person name="Wu L."/>
            <person name="Ma J."/>
        </authorList>
    </citation>
    <scope>NUCLEOTIDE SEQUENCE [LARGE SCALE GENOMIC DNA]</scope>
    <source>
        <strain evidence="9">JCM 30346</strain>
    </source>
</reference>
<evidence type="ECO:0000256" key="5">
    <source>
        <dbReference type="PROSITE-ProRule" id="PRU00335"/>
    </source>
</evidence>
<name>A0ABW1NW76_9ACTN</name>
<dbReference type="PRINTS" id="PR00455">
    <property type="entry name" value="HTHTETR"/>
</dbReference>
<dbReference type="EMBL" id="JBHSRF010000155">
    <property type="protein sequence ID" value="MFC6087526.1"/>
    <property type="molecule type" value="Genomic_DNA"/>
</dbReference>
<dbReference type="SUPFAM" id="SSF48498">
    <property type="entry name" value="Tetracyclin repressor-like, C-terminal domain"/>
    <property type="match status" value="1"/>
</dbReference>
<feature type="DNA-binding region" description="H-T-H motif" evidence="5">
    <location>
        <begin position="25"/>
        <end position="44"/>
    </location>
</feature>
<evidence type="ECO:0000256" key="1">
    <source>
        <dbReference type="ARBA" id="ARBA00022491"/>
    </source>
</evidence>
<keyword evidence="2" id="KW-0805">Transcription regulation</keyword>
<dbReference type="PANTHER" id="PTHR30055:SF151">
    <property type="entry name" value="TRANSCRIPTIONAL REGULATORY PROTEIN"/>
    <property type="match status" value="1"/>
</dbReference>
<dbReference type="SUPFAM" id="SSF46689">
    <property type="entry name" value="Homeodomain-like"/>
    <property type="match status" value="1"/>
</dbReference>
<evidence type="ECO:0000256" key="2">
    <source>
        <dbReference type="ARBA" id="ARBA00023015"/>
    </source>
</evidence>
<keyword evidence="9" id="KW-1185">Reference proteome</keyword>
<feature type="non-terminal residue" evidence="8">
    <location>
        <position position="188"/>
    </location>
</feature>
<organism evidence="8 9">
    <name type="scientific">Sphaerisporangium aureirubrum</name>
    <dbReference type="NCBI Taxonomy" id="1544736"/>
    <lineage>
        <taxon>Bacteria</taxon>
        <taxon>Bacillati</taxon>
        <taxon>Actinomycetota</taxon>
        <taxon>Actinomycetes</taxon>
        <taxon>Streptosporangiales</taxon>
        <taxon>Streptosporangiaceae</taxon>
        <taxon>Sphaerisporangium</taxon>
    </lineage>
</organism>
<dbReference type="PRINTS" id="PR00400">
    <property type="entry name" value="TETREPRESSOR"/>
</dbReference>
<dbReference type="InterPro" id="IPR009057">
    <property type="entry name" value="Homeodomain-like_sf"/>
</dbReference>
<evidence type="ECO:0000256" key="3">
    <source>
        <dbReference type="ARBA" id="ARBA00023125"/>
    </source>
</evidence>
<keyword evidence="1" id="KW-0678">Repressor</keyword>